<organism evidence="1 2">
    <name type="scientific">Dillenia turbinata</name>
    <dbReference type="NCBI Taxonomy" id="194707"/>
    <lineage>
        <taxon>Eukaryota</taxon>
        <taxon>Viridiplantae</taxon>
        <taxon>Streptophyta</taxon>
        <taxon>Embryophyta</taxon>
        <taxon>Tracheophyta</taxon>
        <taxon>Spermatophyta</taxon>
        <taxon>Magnoliopsida</taxon>
        <taxon>eudicotyledons</taxon>
        <taxon>Gunneridae</taxon>
        <taxon>Pentapetalae</taxon>
        <taxon>Dilleniales</taxon>
        <taxon>Dilleniaceae</taxon>
        <taxon>Dillenia</taxon>
    </lineage>
</organism>
<evidence type="ECO:0000313" key="1">
    <source>
        <dbReference type="EMBL" id="KAK6943835.1"/>
    </source>
</evidence>
<reference evidence="1 2" key="1">
    <citation type="submission" date="2023-12" db="EMBL/GenBank/DDBJ databases">
        <title>A high-quality genome assembly for Dillenia turbinata (Dilleniales).</title>
        <authorList>
            <person name="Chanderbali A."/>
        </authorList>
    </citation>
    <scope>NUCLEOTIDE SEQUENCE [LARGE SCALE GENOMIC DNA]</scope>
    <source>
        <strain evidence="1">LSX21</strain>
        <tissue evidence="1">Leaf</tissue>
    </source>
</reference>
<proteinExistence type="predicted"/>
<accession>A0AAN8W0M5</accession>
<comment type="caution">
    <text evidence="1">The sequence shown here is derived from an EMBL/GenBank/DDBJ whole genome shotgun (WGS) entry which is preliminary data.</text>
</comment>
<evidence type="ECO:0000313" key="2">
    <source>
        <dbReference type="Proteomes" id="UP001370490"/>
    </source>
</evidence>
<dbReference type="AlphaFoldDB" id="A0AAN8W0M5"/>
<protein>
    <submittedName>
        <fullName evidence="1">Uncharacterized protein</fullName>
    </submittedName>
</protein>
<gene>
    <name evidence="1" type="ORF">RJ641_024937</name>
</gene>
<sequence>MASHLFRRVLRNPNNSSRVFFSLDRSFSSDSNLIRETLFPGNGIGPEIAQSVKQEVLKFMEQA</sequence>
<dbReference type="EMBL" id="JBAMMX010000003">
    <property type="protein sequence ID" value="KAK6943835.1"/>
    <property type="molecule type" value="Genomic_DNA"/>
</dbReference>
<dbReference type="Proteomes" id="UP001370490">
    <property type="component" value="Unassembled WGS sequence"/>
</dbReference>
<name>A0AAN8W0M5_9MAGN</name>
<keyword evidence="2" id="KW-1185">Reference proteome</keyword>